<dbReference type="STRING" id="1185767.IIF7_05422"/>
<feature type="signal peptide" evidence="1">
    <location>
        <begin position="1"/>
        <end position="20"/>
    </location>
</feature>
<organism evidence="3 4">
    <name type="scientific">Zunongwangia atlantica 22II14-10F7</name>
    <dbReference type="NCBI Taxonomy" id="1185767"/>
    <lineage>
        <taxon>Bacteria</taxon>
        <taxon>Pseudomonadati</taxon>
        <taxon>Bacteroidota</taxon>
        <taxon>Flavobacteriia</taxon>
        <taxon>Flavobacteriales</taxon>
        <taxon>Flavobacteriaceae</taxon>
        <taxon>Zunongwangia</taxon>
    </lineage>
</organism>
<keyword evidence="1" id="KW-0732">Signal</keyword>
<keyword evidence="4" id="KW-1185">Reference proteome</keyword>
<dbReference type="Proteomes" id="UP000192746">
    <property type="component" value="Unassembled WGS sequence"/>
</dbReference>
<reference evidence="3 4" key="1">
    <citation type="submission" date="2013-04" db="EMBL/GenBank/DDBJ databases">
        <title>Zunongwangia sp. 22II14-10F7 Genome Sequencing.</title>
        <authorList>
            <person name="Lai Q."/>
            <person name="Shao Z."/>
        </authorList>
    </citation>
    <scope>NUCLEOTIDE SEQUENCE [LARGE SCALE GENOMIC DNA]</scope>
    <source>
        <strain evidence="3 4">22II14-10F7</strain>
    </source>
</reference>
<dbReference type="GO" id="GO:0055085">
    <property type="term" value="P:transmembrane transport"/>
    <property type="evidence" value="ECO:0007669"/>
    <property type="project" value="InterPro"/>
</dbReference>
<dbReference type="Gene3D" id="3.30.1150.10">
    <property type="match status" value="1"/>
</dbReference>
<dbReference type="SUPFAM" id="SSF74653">
    <property type="entry name" value="TolA/TonB C-terminal domain"/>
    <property type="match status" value="1"/>
</dbReference>
<dbReference type="InterPro" id="IPR037682">
    <property type="entry name" value="TonB_C"/>
</dbReference>
<accession>A0A1Y1T5Z3</accession>
<dbReference type="Pfam" id="PF03544">
    <property type="entry name" value="TonB_C"/>
    <property type="match status" value="1"/>
</dbReference>
<dbReference type="RefSeq" id="WP_084840663.1">
    <property type="nucleotide sequence ID" value="NZ_ARYN01000004.1"/>
</dbReference>
<dbReference type="AlphaFoldDB" id="A0A1Y1T5Z3"/>
<evidence type="ECO:0000259" key="2">
    <source>
        <dbReference type="Pfam" id="PF03544"/>
    </source>
</evidence>
<protein>
    <submittedName>
        <fullName evidence="3">Peptidase M56 BlaR1</fullName>
    </submittedName>
</protein>
<evidence type="ECO:0000313" key="3">
    <source>
        <dbReference type="EMBL" id="ORL46458.1"/>
    </source>
</evidence>
<name>A0A1Y1T5Z3_9FLAO</name>
<dbReference type="OrthoDB" id="1522859at2"/>
<evidence type="ECO:0000313" key="4">
    <source>
        <dbReference type="Proteomes" id="UP000192746"/>
    </source>
</evidence>
<feature type="chain" id="PRO_5012259933" evidence="1">
    <location>
        <begin position="21"/>
        <end position="145"/>
    </location>
</feature>
<evidence type="ECO:0000256" key="1">
    <source>
        <dbReference type="SAM" id="SignalP"/>
    </source>
</evidence>
<sequence>MLKKLFSTLLFILICTFANAQSDPSIDGLDLKVVDRIPVAKNCDPNASNKDLAKCFSKSVRNTIMARVDTAIINSQNLEPGLYTAIAKFRINKKGKVDQIFVDFENKKIAKNIKLAVKKIRRLKPAMKDGKAVNVMYAVPVKFKI</sequence>
<gene>
    <name evidence="3" type="ORF">IIF7_05422</name>
</gene>
<dbReference type="EMBL" id="ARYN01000004">
    <property type="protein sequence ID" value="ORL46458.1"/>
    <property type="molecule type" value="Genomic_DNA"/>
</dbReference>
<comment type="caution">
    <text evidence="3">The sequence shown here is derived from an EMBL/GenBank/DDBJ whole genome shotgun (WGS) entry which is preliminary data.</text>
</comment>
<feature type="domain" description="TonB C-terminal" evidence="2">
    <location>
        <begin position="86"/>
        <end position="145"/>
    </location>
</feature>
<proteinExistence type="predicted"/>